<accession>A0A0D0B0A1</accession>
<dbReference type="HOGENOM" id="CLU_1971950_0_0_1"/>
<dbReference type="AlphaFoldDB" id="A0A0D0B0A1"/>
<protein>
    <submittedName>
        <fullName evidence="1">Uncharacterized protein</fullName>
    </submittedName>
</protein>
<dbReference type="EMBL" id="KN835212">
    <property type="protein sequence ID" value="KIK43444.1"/>
    <property type="molecule type" value="Genomic_DNA"/>
</dbReference>
<evidence type="ECO:0000313" key="1">
    <source>
        <dbReference type="EMBL" id="KIK43444.1"/>
    </source>
</evidence>
<dbReference type="InParanoid" id="A0A0D0B0A1"/>
<name>A0A0D0B0A1_9AGAM</name>
<keyword evidence="2" id="KW-1185">Reference proteome</keyword>
<organism evidence="1 2">
    <name type="scientific">Suillus luteus UH-Slu-Lm8-n1</name>
    <dbReference type="NCBI Taxonomy" id="930992"/>
    <lineage>
        <taxon>Eukaryota</taxon>
        <taxon>Fungi</taxon>
        <taxon>Dikarya</taxon>
        <taxon>Basidiomycota</taxon>
        <taxon>Agaricomycotina</taxon>
        <taxon>Agaricomycetes</taxon>
        <taxon>Agaricomycetidae</taxon>
        <taxon>Boletales</taxon>
        <taxon>Suillineae</taxon>
        <taxon>Suillaceae</taxon>
        <taxon>Suillus</taxon>
    </lineage>
</organism>
<proteinExistence type="predicted"/>
<reference evidence="1 2" key="1">
    <citation type="submission" date="2014-04" db="EMBL/GenBank/DDBJ databases">
        <authorList>
            <consortium name="DOE Joint Genome Institute"/>
            <person name="Kuo A."/>
            <person name="Ruytinx J."/>
            <person name="Rineau F."/>
            <person name="Colpaert J."/>
            <person name="Kohler A."/>
            <person name="Nagy L.G."/>
            <person name="Floudas D."/>
            <person name="Copeland A."/>
            <person name="Barry K.W."/>
            <person name="Cichocki N."/>
            <person name="Veneault-Fourrey C."/>
            <person name="LaButti K."/>
            <person name="Lindquist E.A."/>
            <person name="Lipzen A."/>
            <person name="Lundell T."/>
            <person name="Morin E."/>
            <person name="Murat C."/>
            <person name="Sun H."/>
            <person name="Tunlid A."/>
            <person name="Henrissat B."/>
            <person name="Grigoriev I.V."/>
            <person name="Hibbett D.S."/>
            <person name="Martin F."/>
            <person name="Nordberg H.P."/>
            <person name="Cantor M.N."/>
            <person name="Hua S.X."/>
        </authorList>
    </citation>
    <scope>NUCLEOTIDE SEQUENCE [LARGE SCALE GENOMIC DNA]</scope>
    <source>
        <strain evidence="1 2">UH-Slu-Lm8-n1</strain>
    </source>
</reference>
<evidence type="ECO:0000313" key="2">
    <source>
        <dbReference type="Proteomes" id="UP000054485"/>
    </source>
</evidence>
<sequence>MHQAGVLSYVGYTQANTLYEADSSKCPISNWEQCNTGPVTGHRVTAAVLTGYSPQQIRDSISIPRSHKPPRLHACACFDHIAHRRNSRDKNSRHKCMGNDVQVLESKVLKNDPIIRSKRSAAICHDF</sequence>
<gene>
    <name evidence="1" type="ORF">CY34DRAFT_709633</name>
</gene>
<dbReference type="Proteomes" id="UP000054485">
    <property type="component" value="Unassembled WGS sequence"/>
</dbReference>
<reference evidence="2" key="2">
    <citation type="submission" date="2015-01" db="EMBL/GenBank/DDBJ databases">
        <title>Evolutionary Origins and Diversification of the Mycorrhizal Mutualists.</title>
        <authorList>
            <consortium name="DOE Joint Genome Institute"/>
            <consortium name="Mycorrhizal Genomics Consortium"/>
            <person name="Kohler A."/>
            <person name="Kuo A."/>
            <person name="Nagy L.G."/>
            <person name="Floudas D."/>
            <person name="Copeland A."/>
            <person name="Barry K.W."/>
            <person name="Cichocki N."/>
            <person name="Veneault-Fourrey C."/>
            <person name="LaButti K."/>
            <person name="Lindquist E.A."/>
            <person name="Lipzen A."/>
            <person name="Lundell T."/>
            <person name="Morin E."/>
            <person name="Murat C."/>
            <person name="Riley R."/>
            <person name="Ohm R."/>
            <person name="Sun H."/>
            <person name="Tunlid A."/>
            <person name="Henrissat B."/>
            <person name="Grigoriev I.V."/>
            <person name="Hibbett D.S."/>
            <person name="Martin F."/>
        </authorList>
    </citation>
    <scope>NUCLEOTIDE SEQUENCE [LARGE SCALE GENOMIC DNA]</scope>
    <source>
        <strain evidence="2">UH-Slu-Lm8-n1</strain>
    </source>
</reference>